<organism evidence="1 2">
    <name type="scientific">Ajellomyces capsulatus (strain H143)</name>
    <name type="common">Darling's disease fungus</name>
    <name type="synonym">Histoplasma capsulatum</name>
    <dbReference type="NCBI Taxonomy" id="544712"/>
    <lineage>
        <taxon>Eukaryota</taxon>
        <taxon>Fungi</taxon>
        <taxon>Dikarya</taxon>
        <taxon>Ascomycota</taxon>
        <taxon>Pezizomycotina</taxon>
        <taxon>Eurotiomycetes</taxon>
        <taxon>Eurotiomycetidae</taxon>
        <taxon>Onygenales</taxon>
        <taxon>Ajellomycetaceae</taxon>
        <taxon>Histoplasma</taxon>
    </lineage>
</organism>
<reference evidence="2" key="1">
    <citation type="submission" date="2009-05" db="EMBL/GenBank/DDBJ databases">
        <title>The genome sequence of Ajellomyces capsulatus strain H143.</title>
        <authorList>
            <person name="Champion M."/>
            <person name="Cuomo C.A."/>
            <person name="Ma L.-J."/>
            <person name="Henn M.R."/>
            <person name="Sil A."/>
            <person name="Goldman B."/>
            <person name="Young S.K."/>
            <person name="Kodira C.D."/>
            <person name="Zeng Q."/>
            <person name="Koehrsen M."/>
            <person name="Alvarado L."/>
            <person name="Berlin A.M."/>
            <person name="Borenstein D."/>
            <person name="Chen Z."/>
            <person name="Engels R."/>
            <person name="Freedman E."/>
            <person name="Gellesch M."/>
            <person name="Goldberg J."/>
            <person name="Griggs A."/>
            <person name="Gujja S."/>
            <person name="Heiman D.I."/>
            <person name="Hepburn T.A."/>
            <person name="Howarth C."/>
            <person name="Jen D."/>
            <person name="Larson L."/>
            <person name="Lewis B."/>
            <person name="Mehta T."/>
            <person name="Park D."/>
            <person name="Pearson M."/>
            <person name="Roberts A."/>
            <person name="Saif S."/>
            <person name="Shea T.D."/>
            <person name="Shenoy N."/>
            <person name="Sisk P."/>
            <person name="Stolte C."/>
            <person name="Sykes S."/>
            <person name="Walk T."/>
            <person name="White J."/>
            <person name="Yandava C."/>
            <person name="Klein B."/>
            <person name="McEwen J.G."/>
            <person name="Puccia R."/>
            <person name="Goldman G.H."/>
            <person name="Felipe M.S."/>
            <person name="Nino-Vega G."/>
            <person name="San-Blas G."/>
            <person name="Taylor J.W."/>
            <person name="Mendoza L."/>
            <person name="Galagan J.E."/>
            <person name="Nusbaum C."/>
            <person name="Birren B.W."/>
        </authorList>
    </citation>
    <scope>NUCLEOTIDE SEQUENCE [LARGE SCALE GENOMIC DNA]</scope>
    <source>
        <strain evidence="2">H143</strain>
    </source>
</reference>
<dbReference type="HOGENOM" id="CLU_1815237_0_0_1"/>
<name>C6HIJ1_AJECH</name>
<gene>
    <name evidence="1" type="ORF">HCDG_05875</name>
</gene>
<dbReference type="VEuPathDB" id="FungiDB:HCDG_05875"/>
<dbReference type="EMBL" id="GG692428">
    <property type="protein sequence ID" value="EER39653.1"/>
    <property type="molecule type" value="Genomic_DNA"/>
</dbReference>
<dbReference type="AlphaFoldDB" id="C6HIJ1"/>
<protein>
    <submittedName>
        <fullName evidence="1">Uncharacterized protein</fullName>
    </submittedName>
</protein>
<sequence length="142" mass="15275">MSQHRPNRVAPCLEIPEALIIPIWRSNAGIMPGLHDIEEHMSPDDGCEAFEADCVPAAVDVHGGLPAIGNVFESGGSERLLAVRICRLLGGVYHRREGSVIDASEIFESFLMQLIDHAGAESIDTGQTSELLHTPLKPPGSD</sequence>
<dbReference type="Proteomes" id="UP000002624">
    <property type="component" value="Unassembled WGS sequence"/>
</dbReference>
<evidence type="ECO:0000313" key="2">
    <source>
        <dbReference type="Proteomes" id="UP000002624"/>
    </source>
</evidence>
<proteinExistence type="predicted"/>
<evidence type="ECO:0000313" key="1">
    <source>
        <dbReference type="EMBL" id="EER39653.1"/>
    </source>
</evidence>
<accession>C6HIJ1</accession>